<dbReference type="GO" id="GO:0008270">
    <property type="term" value="F:zinc ion binding"/>
    <property type="evidence" value="ECO:0007669"/>
    <property type="project" value="UniProtKB-KW"/>
</dbReference>
<evidence type="ECO:0000256" key="1">
    <source>
        <dbReference type="PROSITE-ProRule" id="PRU00042"/>
    </source>
</evidence>
<feature type="region of interest" description="Disordered" evidence="2">
    <location>
        <begin position="368"/>
        <end position="414"/>
    </location>
</feature>
<dbReference type="Gene3D" id="3.30.160.60">
    <property type="entry name" value="Classic Zinc Finger"/>
    <property type="match status" value="1"/>
</dbReference>
<feature type="region of interest" description="Disordered" evidence="2">
    <location>
        <begin position="172"/>
        <end position="344"/>
    </location>
</feature>
<feature type="domain" description="C2H2-type" evidence="3">
    <location>
        <begin position="487"/>
        <end position="512"/>
    </location>
</feature>
<evidence type="ECO:0000259" key="3">
    <source>
        <dbReference type="PROSITE" id="PS50157"/>
    </source>
</evidence>
<feature type="compositionally biased region" description="Acidic residues" evidence="2">
    <location>
        <begin position="184"/>
        <end position="197"/>
    </location>
</feature>
<feature type="compositionally biased region" description="Basic and acidic residues" evidence="2">
    <location>
        <begin position="220"/>
        <end position="232"/>
    </location>
</feature>
<keyword evidence="5" id="KW-1185">Reference proteome</keyword>
<dbReference type="Proteomes" id="UP000054270">
    <property type="component" value="Unassembled WGS sequence"/>
</dbReference>
<dbReference type="SUPFAM" id="SSF57667">
    <property type="entry name" value="beta-beta-alpha zinc fingers"/>
    <property type="match status" value="1"/>
</dbReference>
<dbReference type="PROSITE" id="PS50157">
    <property type="entry name" value="ZINC_FINGER_C2H2_2"/>
    <property type="match status" value="1"/>
</dbReference>
<reference evidence="5" key="1">
    <citation type="submission" date="2014-04" db="EMBL/GenBank/DDBJ databases">
        <title>Evolutionary Origins and Diversification of the Mycorrhizal Mutualists.</title>
        <authorList>
            <consortium name="DOE Joint Genome Institute"/>
            <consortium name="Mycorrhizal Genomics Consortium"/>
            <person name="Kohler A."/>
            <person name="Kuo A."/>
            <person name="Nagy L.G."/>
            <person name="Floudas D."/>
            <person name="Copeland A."/>
            <person name="Barry K.W."/>
            <person name="Cichocki N."/>
            <person name="Veneault-Fourrey C."/>
            <person name="LaButti K."/>
            <person name="Lindquist E.A."/>
            <person name="Lipzen A."/>
            <person name="Lundell T."/>
            <person name="Morin E."/>
            <person name="Murat C."/>
            <person name="Riley R."/>
            <person name="Ohm R."/>
            <person name="Sun H."/>
            <person name="Tunlid A."/>
            <person name="Henrissat B."/>
            <person name="Grigoriev I.V."/>
            <person name="Hibbett D.S."/>
            <person name="Martin F."/>
        </authorList>
    </citation>
    <scope>NUCLEOTIDE SEQUENCE [LARGE SCALE GENOMIC DNA]</scope>
    <source>
        <strain evidence="5">FD-334 SS-4</strain>
    </source>
</reference>
<name>A0A0D2PBP9_HYPSF</name>
<feature type="compositionally biased region" description="Polar residues" evidence="2">
    <location>
        <begin position="269"/>
        <end position="285"/>
    </location>
</feature>
<proteinExistence type="predicted"/>
<dbReference type="OrthoDB" id="3007819at2759"/>
<keyword evidence="1" id="KW-0863">Zinc-finger</keyword>
<sequence length="667" mass="71535">MQVPPHLLPEFRSASNMGPLSAQELGDYRISSVTSYRTLLLADCAQEDSRAAAAPRMSDVPRTASALYDMQFRDTLQISGGPAHADAFRYIPGTLSALWEGTYRVIAHTPLVLIESILIVVSRVRKNPFDLDHDQHIGMATLDVGVDLRVGEMMDMDGMIVVSGGMPVGLGNDSIPMGNPGVDVLEETGEEDADGEDWEAHSIKSDDDHATHPLQPNSSREPRGRSDQHNEGPDSDIEGEEKGGESQEASLSAQWRSGANGHSHGARNGTRTVKSPLSTSSISNASDEDHKPETEDEGSAASDEEEEEEDPDESPSSDDDYDDDNDPEFVLTTRSSRAPWRERHPRRARRCLLLPWWPRIISHIRRLRQGPQPARACAIPPTPDPHQAPGPISPSLDGSAARRVRGPGDTARAEPGTLLRRELGVERVARRDARACVGAHPRARAESDEEVARAARAHDGVARGPAQRGERLGPEAAGPAGKGARMYLCEVEGCGKFFARDEHLKRHVRSIHIKNGLGGRFIGRMRGAGGSAREVGVVAGAPLEADEAPDTASVGKESYGGGASAFPSFPSDSLTCTTGAHVLAVATAAATGDEAAAPRGICVGSPALVVVDNPERAGHLRRVLCRVKSYRSVSADNTKIKLILYYTVQLANGGELDVMPANLKPLQ</sequence>
<organism evidence="4 5">
    <name type="scientific">Hypholoma sublateritium (strain FD-334 SS-4)</name>
    <dbReference type="NCBI Taxonomy" id="945553"/>
    <lineage>
        <taxon>Eukaryota</taxon>
        <taxon>Fungi</taxon>
        <taxon>Dikarya</taxon>
        <taxon>Basidiomycota</taxon>
        <taxon>Agaricomycotina</taxon>
        <taxon>Agaricomycetes</taxon>
        <taxon>Agaricomycetidae</taxon>
        <taxon>Agaricales</taxon>
        <taxon>Agaricineae</taxon>
        <taxon>Strophariaceae</taxon>
        <taxon>Hypholoma</taxon>
    </lineage>
</organism>
<protein>
    <recommendedName>
        <fullName evidence="3">C2H2-type domain-containing protein</fullName>
    </recommendedName>
</protein>
<dbReference type="EMBL" id="KN817521">
    <property type="protein sequence ID" value="KJA28284.1"/>
    <property type="molecule type" value="Genomic_DNA"/>
</dbReference>
<dbReference type="SMART" id="SM00355">
    <property type="entry name" value="ZnF_C2H2"/>
    <property type="match status" value="1"/>
</dbReference>
<feature type="region of interest" description="Disordered" evidence="2">
    <location>
        <begin position="457"/>
        <end position="479"/>
    </location>
</feature>
<accession>A0A0D2PBP9</accession>
<evidence type="ECO:0000256" key="2">
    <source>
        <dbReference type="SAM" id="MobiDB-lite"/>
    </source>
</evidence>
<dbReference type="AlphaFoldDB" id="A0A0D2PBP9"/>
<dbReference type="InterPro" id="IPR013087">
    <property type="entry name" value="Znf_C2H2_type"/>
</dbReference>
<dbReference type="PROSITE" id="PS00028">
    <property type="entry name" value="ZINC_FINGER_C2H2_1"/>
    <property type="match status" value="1"/>
</dbReference>
<evidence type="ECO:0000313" key="5">
    <source>
        <dbReference type="Proteomes" id="UP000054270"/>
    </source>
</evidence>
<dbReference type="InterPro" id="IPR036236">
    <property type="entry name" value="Znf_C2H2_sf"/>
</dbReference>
<keyword evidence="1" id="KW-0862">Zinc</keyword>
<feature type="compositionally biased region" description="Acidic residues" evidence="2">
    <location>
        <begin position="294"/>
        <end position="327"/>
    </location>
</feature>
<gene>
    <name evidence="4" type="ORF">HYPSUDRAFT_197189</name>
</gene>
<evidence type="ECO:0000313" key="4">
    <source>
        <dbReference type="EMBL" id="KJA28284.1"/>
    </source>
</evidence>
<feature type="compositionally biased region" description="Polar residues" evidence="2">
    <location>
        <begin position="247"/>
        <end position="257"/>
    </location>
</feature>
<keyword evidence="1" id="KW-0479">Metal-binding</keyword>
<feature type="compositionally biased region" description="Basic and acidic residues" evidence="2">
    <location>
        <begin position="198"/>
        <end position="211"/>
    </location>
</feature>
<feature type="compositionally biased region" description="Pro residues" evidence="2">
    <location>
        <begin position="380"/>
        <end position="392"/>
    </location>
</feature>